<evidence type="ECO:0000256" key="2">
    <source>
        <dbReference type="PROSITE-ProRule" id="PRU00104"/>
    </source>
</evidence>
<feature type="compositionally biased region" description="Low complexity" evidence="3">
    <location>
        <begin position="1140"/>
        <end position="1159"/>
    </location>
</feature>
<feature type="region of interest" description="Disordered" evidence="3">
    <location>
        <begin position="3112"/>
        <end position="3164"/>
    </location>
</feature>
<proteinExistence type="predicted"/>
<dbReference type="InterPro" id="IPR035983">
    <property type="entry name" value="Hect_E3_ubiquitin_ligase"/>
</dbReference>
<feature type="compositionally biased region" description="Gly residues" evidence="3">
    <location>
        <begin position="3781"/>
        <end position="3791"/>
    </location>
</feature>
<feature type="region of interest" description="Disordered" evidence="3">
    <location>
        <begin position="6384"/>
        <end position="6435"/>
    </location>
</feature>
<feature type="region of interest" description="Disordered" evidence="3">
    <location>
        <begin position="3649"/>
        <end position="3678"/>
    </location>
</feature>
<feature type="region of interest" description="Disordered" evidence="3">
    <location>
        <begin position="1354"/>
        <end position="1373"/>
    </location>
</feature>
<feature type="region of interest" description="Disordered" evidence="3">
    <location>
        <begin position="1893"/>
        <end position="1929"/>
    </location>
</feature>
<feature type="compositionally biased region" description="Basic residues" evidence="3">
    <location>
        <begin position="1567"/>
        <end position="1581"/>
    </location>
</feature>
<evidence type="ECO:0000256" key="3">
    <source>
        <dbReference type="SAM" id="MobiDB-lite"/>
    </source>
</evidence>
<evidence type="ECO:0000313" key="6">
    <source>
        <dbReference type="Proteomes" id="UP000325113"/>
    </source>
</evidence>
<dbReference type="EMBL" id="VLTM01000062">
    <property type="protein sequence ID" value="KAA0158800.1"/>
    <property type="molecule type" value="Genomic_DNA"/>
</dbReference>
<feature type="active site" description="Glycyl thioester intermediate" evidence="2">
    <location>
        <position position="6769"/>
    </location>
</feature>
<dbReference type="Gene3D" id="3.30.2410.10">
    <property type="entry name" value="Hect, E3 ligase catalytic domain"/>
    <property type="match status" value="1"/>
</dbReference>
<comment type="caution">
    <text evidence="5">The sequence shown here is derived from an EMBL/GenBank/DDBJ whole genome shotgun (WGS) entry which is preliminary data.</text>
</comment>
<dbReference type="PROSITE" id="PS50237">
    <property type="entry name" value="HECT"/>
    <property type="match status" value="1"/>
</dbReference>
<dbReference type="SUPFAM" id="SSF49899">
    <property type="entry name" value="Concanavalin A-like lectins/glucanases"/>
    <property type="match status" value="2"/>
</dbReference>
<feature type="compositionally biased region" description="Acidic residues" evidence="3">
    <location>
        <begin position="4346"/>
        <end position="4362"/>
    </location>
</feature>
<feature type="region of interest" description="Disordered" evidence="3">
    <location>
        <begin position="3024"/>
        <end position="3053"/>
    </location>
</feature>
<feature type="region of interest" description="Disordered" evidence="3">
    <location>
        <begin position="1140"/>
        <end position="1165"/>
    </location>
</feature>
<sequence length="6812" mass="686191">MSSASGPSVTVRPARTSTRFEDADVSVDTMLSCDEILKRGTHETDASIAVSRLSLHPNQDSARLVRETAQIAKQEHLAAGIIPAQLIASSGRTIRRSQELEALSTGGNTSVLEVAALRARTLAFIGSKFDETAFQAPSLSLVRSLDAVAASVSSSKVEALASLAASAEPRVAEAAAYEAMGRYVLEAPAVAVRVLRSLLASHASFAASSPRQHRVWVHGRGREEVDRVMALCTDIVMGRAGPPAGSEAASAILYVHSAKPVPAAAPGAAGGGEASASAGHPATCPASELLRSTAAEGVLLLVALTGRASDALAALSLFLHHAPDVRMDAAPILAAMARSSATFKQAASAAQSGSVASCLPGAATAKSAGAFVLDVQSESLAACAAWPSSSVARFVAGILRRGNRNRGAGAAFAVAAYATVSSCLAATADDHVFVHGPGGLFKLRLGRGVAGSNDPEPATVVASMPGFRAAESCAMAHVKDLGLLFWSPVAQREATAPGARLLVIDDDQLTVKGEIHLPGPAAGAGAAPAFASVASDGVEAAAVMPLTVEAAKGAGLVPAGAELANGSARDAVVVVTPIPGATAPPALLASAGKLILQTGFRSADPPAASPEAEAERLAACRLSARSLALRSSVWEGFPSTSPGSRSAEKQATTSAARLAQFLPWVPGGPGALMAERDVAALSSSAFASLSGGGTSLTGLTVGMAMDIDDSISASRAFSRVGCLLGSPRHLNVGADLRPRGGAPPSATGLTIELWADAGSAPSKPAQPCDAVHPRLQRWLQRARLGIARRHHGSRAVTAGGDLAPAAAEEVRSLPANRLPSVLDCAPAGTFAPLLHIAAHAEVPDAAKPAADAAADADGSVSLTADLLATRLRNEMEVSEDIRTAALADLAAGDAAEQAGSGQLSPAAVAVTAAAGAAATVATDADAGAAPASAVAAAGAAEASGVAFSKDDLSSLQVPGAPLEQPAANGLRRTGSLLLGLAGGVPVVEIVHEAADGSVAAARSDLPAARAWAAKALCRPGAALKALATDEALAEPWAPKRSSGSGGWRHVAVTMDAASGAVAVYCDGELTSELEGVDVRAALEAITAARGVGKRSEWVIGGLCAVDVAAVRIATGASHTAEVRAWSRALSADEVREAANGAFPGSAGAGSGARAAAASAEPTPEAPIEDWEADLLDAPVLGESKAARFGKREHAADSREIVPAPVSEEEAAAASDLLGWWPLRSGDTFMQDASRHGHHAVLYGGVVTSRKFCGCPMVPQPWASDLLGAPRAAKVLRLPAPAIGGATATLAGSRVLIHVPMHAAGVAQWARWSPLVPTGPSLLLEADLGTGAMVKASWTLPSGAVGFGGVSARRAPDDAAADSDDSADRSAAERGMQTVFGSSKARSFTFLSLAGGFGPNGGAAAIHSKVFSRASLVADSSWWALREFAEGAEEETAEAAAAHTAEPLKDAASAHAALLHVLRGSVGKVVRETGLPRSTVSESQKPPLAGEDLFTLRPDEDSQLASKLTARWAGCTLTGTQAAAVLGRILADMTTSAMDAVEAIRAVLAKSGSDADNESASGDGEGRRKAKKGKGKGKGKAKGKAKLEAALIKAGIDPHAGGPAAVESGLASVLRELHPRSSSFVTGPELAAEIATGDVLPMVVDLSKGGVRLLRRCLVELAAKYVGLDQAASAPTTPPAPAVETANLPGSSRALSAALLVGLLRMVRATLACVVTFQLVAKDIGLEDAEDSGSSMSGPLPGSPKGQPLSAGTPVAAVLRLLLAAEPTHAEGRAVRTAVSSEAAACLSVGLPVFASSVRARAGLLMSLLSSERRSAAGALPREGGSAAESAAAGAVVVAAAPPTPPGAGAAHMPAPTRQLLLTRVLLSTMEPAAVRQLLGLFDAKAADKAAGASGASTGAEAGAPAGRAAAQPDEEEGDGPPAADGLPQLDLRSHSSRTKLVAAVLSHGIDILAEHCERRVLSVLSLAPGMEEGGSDLSTEVELQVRRADPPHISALRTLVVRLLLSELSAGLSAFEATDARVTRARSVAEHLLRGVADLLSFCSDVGRWPAEPLSDAATVQCKTAVASVLERQMGPLVLATTTALAALPMSVSRASALLVLGRELCAALAALARGVPSVVAAEADAAPDSLAASAQAAVTGSGPRWVAVQRQVVAESKHPVSQGGFSCRIRIEGARRMVLYVDKRSLQASEGAEIIAYYDAAMQQPVPGGRVTPSSSGGRGGRVRAAAAARRPAARRQASRAGTDAFSSMGSNTYWQRFSTAAELEQHVQAAAMSGTPPDAHAINAAHQALRLFEQGAPLPAGVSPPGQASAALGAGSKGIKVLVDAGEVFLAYRSGYGASPWGLRVEAHGVAWKQVASPPWLLDVLQAGTLLASRAAAVLVRARPQYAATTSPDMFQDADRAAAASLAAEDRDLSLDAFTALEDERAGPTAEAAGRPESQPLSAQARAWLGRDLLSGGLTLTPSEQAADDRRLSAVLSAAGSVAQQPCEGAPAASAAAAGGRTAPLSPDEFLALGRRVHEAMVAAAVPGNPFPFPAGAARAHVESAIACATAVMIVHNGLREDAEAFVAGDEPASDVLVLAWRAATSLKRSLRITAQKHVMVLQQALDEEAEAAGTGAPAVPEEDRTAVYRDMAAGLESRARFLVALSPLELAQAPASLGGGDEGPGSLARSSSAGSTQSGGLGEAGSGPALGAALSDELAGASAEAEAAASGAVVLSPEAAEKRREAARQAAFAAWSAAQRGDSITLSNATSASERHAPLWASASSFLLDESLRVAELRAALRAQMRRARVRAAGVRAFAALLRSALDLPTAAREVLAQVPPAFAASDDAARRGEPVNVLSTLRGCGAAAAREVEAAASDITDVVTGLLLRAAGTDSDITPVSGTGAPSAGSRAPSLPAPLLLACLRALSLRFTRESFQKVVSTGLLEALLRLLVKLGADNHLRNGKMGKRMAIVEEEIAGAGLGGVSEADAVDAMRGRLVGVSRRTAQGQRGPAAATRGAAPMSRAGGTALRAAGQLVRAIDDESQEEEESESDGDDFGDDFDSGDAEADEGVDSLAWGQSEDDVVQAELDEYEMAVVEEGLQSAPRHVRAQRRAMRGLARAAPDMAGMGAAGTRFRGDDASSQDGDGKEQEGAGAGATPEAESKEALAPARPRAARAARGIPAQAAGQPGLHALRVGVWALVDLLSGTWLSLGGRSESASGGASASPLTPIFAMLEAQLSTAARAACTGGGGAVAVFDDAFVVKMLALAHTAAQLAPGRKALLRGTRAAAGDGASGAHVRSLPLTSLLVLLTEGSPRARTVAARVLRVLLGGPHRAAEGLQLASAADACAVAARAMATGADDDEAASYAEAVAAVRQGVAHEAGALGLVHSGSAGVLREGVPGTALMATLGDICGAGLVSPLSAALACDREVLLSRVWRQRAAAQLRRLRKAAAMGPGGESLSVDVAGLARHLCATSAAWRSAGAVALAAGATGMWGALNHLGGAIRACKAEAESDAPSDHERPPVAASVALHGLLDTVTSAVGAVCLFGGMNAPVLVGTAATADGGAVRATGAGSAVVALRPMPVSAGGIDAATLAAAAMTSSGSAASSAADSAEEACAAANQLNQNALSKLLSPEGSGVAATSAAVATGNAVQRQLKGAAGAEVIDAPTNGAPLPVSSRPRGQDASEQAAGAGSALSMVGTLPPGTPAGCAGAVGLITVNAAAAAAAAAAGNGAAGSSGGGGGAAGASEGDEPAEDSSADGVLHVPASHVTPLGIDVPMKWSWLVASGDGDGDGDGAGGGQGGDGSPAAKIDGGVLLAFALRMTSTNVSPSSAPSSSAPPLPCLLAEHLCTCMSRLLLSLLQSPDAARALVDAGPQAVAGLLLAAGAGPGATPDDVALDSGLTAFAPASWKDAMDTRALLSLPAVPTALLEDRIALIAAEAATRLTLPPDLTARVQFGVSSSDGGGGGGGGGASDASRHVLSELMRCDAAVAKAATAASLQLRLSSDLGAARPHDDFELGAGAGGVAAGAGGGADGASFGVLVGSLDGEVTALASLAKQAVAGDAALAYMPVDETPTTRACAGRAVVVDGFADSLADKLREVAAAGAQAIIVVLHDLRTMRGLGLSRVARDSASALRQDPEAKLLREAIAEADKKASEARARSATTAKVAGSSQGLAAATKAKAAMAAAVAAGGAGGIAPSKGEAAKGGAKSGAAEPAEAAEPDSLRTAAAAAEGAFAPPPALLRDAAFAPVSVPVLFVGPSQGEALREVLQVPADRHPLTLWRAQASASLRAQGFPSRLVATAVKRFGLDTAAAQRWLAENAGWMQEQSDLMRSIEEQVGSFQGMDMLAKKKQAGAVMIEEEDDEADDAASDDGAGDGAAEHGDGAATTGAGSAAAAGGAGAAASGAAGEGAAASRAVEERRSALGARLAAADAYQRAMRKLRGEMEEAGMDSDECGLDDPLSALPMHAMVARDSDWPLTRLLRSLRKVARSAKGDATDDSLPPASRLALRTLFGGAGGAAAAGDVVVSGAGNSALMVSPISFALRARTASPAQLASEMFVSTALARMQYARRAAASLLQLSPYGFGELLTKLRPSLLAASVRFAVAMEPLPSVSVVQEDSALAFASMPAALAAMAARRGSAPPAASAAASGASAAAPLSRAMALSFGSAPDRVVWELSEEAKTAGLAGPVATLLLEDCLSALASGRAPSKAAADDAPSSAAGAADEDGEGTGTEEALPIVLAVRPFSREEQGGFLPPSDAQVQMCVRVPGASRIVIDFVPSVSDVRSAPNWPALAEAARLDPHVRTGPAGEAGVATPVRSTAGFGGMSSVSRGLGSGFSMHAQPSFGGGGGHFGGGFGGGGFGAAAVAQGGPVQHHSAGLFGGVPSIARRTAARDSEAASGDGAAANDDDDNDEAAEFVPGPMSQSQLYINCSQGSIQVNASTIPRQPSYAIETDSFMFMPYDSQSGGVWRSQTGARDPVATSYVFVVRADVDVSDASKATPVASCGACLAPGLAPALAVARLLRGASGSSAAEASAASASDRGVADPLLLLLLGLLRKLPSSGSASELCTSVHSAAGLLRHWAAASSSSPGARARVARAAADLPAVAPSVPRTPVDTSMALSAALAELLSILGKMDRAHSWLRTLIASRWGWGDSLPGYARALLDLLLSAKRALSKLGLPAVLGEAVSEPVSVALAAPGQSAAAPAAGAKGGVEIQVVDQDVLEAAVRASLSSSASDDAAGPAAAETSGFGAAAASAAAGASFPASSGRAHSRMAQAGSAAMLGAFATDDEEDFMDGPMAVLSHGANSAGKPGKPAGGLRAGSDWLDWVLREGSNAQELYSGLTDASAVLDKQGRKEEAFRVRKLAATCASVMSTVMGGHSLSKSKGKMSRVMAKKRGSKSAPDSGAAAPRVVGEVAEAATDQVPDDAPFAKDGLDRGFRVPLRRVEGPPAQQYIEGREGPALCSTVVVSRSKPAVSGSNLVDLSSVMGMGGLKADPGAAGAAQQRVMPATATAATASAGTLLCSDVRVTSGRWYFEMVVDRSVTTQGGLDNAMDGSNFSVQCSMPAIRAGWVATNRVTAATSAADVQAAMIGQDAHSWAFVPGQGFMNSGCPRPGSTEGLVEALNAEASRGGGVKHCSVFVANLASRFSDAMAKSGSSVEAALAVAKEPGMESRTVAAERDASQAGALRRAAAANAGGGCGVGAWPGAVLGCCIDVDAGTMSWVLNGIHTGTVFSGLSSHASHGFVPAVGVLGNAWSVGNCRVLMNYGQLPFVFAPPEGYGGLQSPALQTAWLHTLERSAGTALDVALERRLSPAAVSAAIRHAGVASGAVPLPGEVLSIGGTASTVTGSDPQSTLNSGDVDNCVIFGLADPGAPGGARGRGLGKGGAGSGRSASVVLRLGRGEQQPAAKAHKEASTGAGASKSAAAAAAGASAADAAPPAAAGFAITELTFRGRSGGFACALVALVFAVDPEDKSSPAATLIKGGGASMHQWTDNFTTAHMAALARKRAAERDATGGTLTPRATEPIGMFVVLPLATGNMQQLRAHSGAAATRMAFSPKAATKALKPAKARAAGPIVEDEYGENVCVCTNDQLSGTVHLAAPVRASHLVVRFRCFNLNAVPQLSAGMRAMGYQGYHPSQFGTQAYISDIEAGGLPLNHPLSGKLGDPSMADAAAVLVRELQDAALGEGAARLRWTLAKDGALVDMVQRLGKRLGLDPSAMDATLLSPTTDDLVAYGRALEGADLMALRARFAIMRRINQLLRPLLAYADVSDAEASDEGLSWEEADATGAHQPPRAATAAAAAAVAATTATGAGAVAEGDVAADASTDLSLSSLLLRLKSVLFTATKMTLVDAALAAQAKRAGSQAGQSHGRHKYRITVNRIAAQGAAGGAAAGDAAGADAGRRSEGSGQQRRRGDGGAAPAAAQGSARGRGDASSSGAASASGGGLDITRTIFGQMFTALRSADFESFRNCKPGAQAWAVDLAGEGSIDVGGAFRETLDEAAQELSSGKTVLFLRCPNGRGDFGQNREKVLPSPSASSAMHLEMFRFVGFLMGLALRTRFALPFDMPSLVWKSILGDALTGSDLDAVDELCQQALGGMLSLDREAFEERVDERMVTRLSDGSLRELVPGGSSQRVTWENKEDFARRVVATRLSESAPQLRAIRRGFNTVVPIRCLQLLHWRELEELVCGSPTIDVEALRRHTVYRGAFSATHPVVQAFWEVLRGMSQPERQQFVRFCWGRGRLPLRDSDWTQPFNLTAMSASSTSTADQLLPVSHTCFHQLDLPMYSSAKTMRSKLLYAIANCRAIDADFEADRGAMSAL</sequence>
<feature type="region of interest" description="Disordered" evidence="3">
    <location>
        <begin position="3718"/>
        <end position="3746"/>
    </location>
</feature>
<dbReference type="CDD" id="cd11709">
    <property type="entry name" value="SPRY"/>
    <property type="match status" value="1"/>
</dbReference>
<feature type="compositionally biased region" description="Low complexity" evidence="3">
    <location>
        <begin position="6410"/>
        <end position="6433"/>
    </location>
</feature>
<feature type="region of interest" description="Disordered" evidence="3">
    <location>
        <begin position="4697"/>
        <end position="4720"/>
    </location>
</feature>
<name>A0A5A8D3G1_CAFRO</name>
<organism evidence="5 6">
    <name type="scientific">Cafeteria roenbergensis</name>
    <name type="common">Marine flagellate</name>
    <dbReference type="NCBI Taxonomy" id="33653"/>
    <lineage>
        <taxon>Eukaryota</taxon>
        <taxon>Sar</taxon>
        <taxon>Stramenopiles</taxon>
        <taxon>Bigyra</taxon>
        <taxon>Opalozoa</taxon>
        <taxon>Bicosoecida</taxon>
        <taxon>Cafeteriaceae</taxon>
        <taxon>Cafeteria</taxon>
    </lineage>
</organism>
<dbReference type="PANTHER" id="PTHR46654:SF1">
    <property type="entry name" value="E3 UBIQUITIN-PROTEIN LIGASE HECTD3"/>
    <property type="match status" value="1"/>
</dbReference>
<dbReference type="Pfam" id="PF00632">
    <property type="entry name" value="HECT"/>
    <property type="match status" value="1"/>
</dbReference>
<feature type="compositionally biased region" description="Acidic residues" evidence="3">
    <location>
        <begin position="3735"/>
        <end position="3744"/>
    </location>
</feature>
<evidence type="ECO:0000259" key="4">
    <source>
        <dbReference type="PROSITE" id="PS50237"/>
    </source>
</evidence>
<feature type="compositionally biased region" description="Gly residues" evidence="3">
    <location>
        <begin position="3719"/>
        <end position="3731"/>
    </location>
</feature>
<keyword evidence="1 2" id="KW-0833">Ubl conjugation pathway</keyword>
<reference evidence="5 6" key="1">
    <citation type="submission" date="2019-07" db="EMBL/GenBank/DDBJ databases">
        <title>Genomes of Cafeteria roenbergensis.</title>
        <authorList>
            <person name="Fischer M.G."/>
            <person name="Hackl T."/>
            <person name="Roman M."/>
        </authorList>
    </citation>
    <scope>NUCLEOTIDE SEQUENCE [LARGE SCALE GENOMIC DNA]</scope>
    <source>
        <strain evidence="5 6">Cflag</strain>
    </source>
</reference>
<feature type="compositionally biased region" description="Acidic residues" evidence="3">
    <location>
        <begin position="3026"/>
        <end position="3053"/>
    </location>
</feature>
<feature type="compositionally biased region" description="Low complexity" evidence="3">
    <location>
        <begin position="4186"/>
        <end position="4206"/>
    </location>
</feature>
<feature type="region of interest" description="Disordered" evidence="3">
    <location>
        <begin position="4186"/>
        <end position="4213"/>
    </location>
</feature>
<protein>
    <recommendedName>
        <fullName evidence="4">HECT domain-containing protein</fullName>
    </recommendedName>
</protein>
<feature type="compositionally biased region" description="Low complexity" evidence="3">
    <location>
        <begin position="1731"/>
        <end position="1743"/>
    </location>
</feature>
<feature type="domain" description="HECT" evidence="4">
    <location>
        <begin position="6472"/>
        <end position="6805"/>
    </location>
</feature>
<feature type="region of interest" description="Disordered" evidence="3">
    <location>
        <begin position="4340"/>
        <end position="4384"/>
    </location>
</feature>
<dbReference type="Gene3D" id="2.60.120.200">
    <property type="match status" value="1"/>
</dbReference>
<feature type="compositionally biased region" description="Basic and acidic residues" evidence="3">
    <location>
        <begin position="3119"/>
        <end position="3135"/>
    </location>
</feature>
<dbReference type="InterPro" id="IPR000569">
    <property type="entry name" value="HECT_dom"/>
</dbReference>
<feature type="compositionally biased region" description="Acidic residues" evidence="3">
    <location>
        <begin position="4895"/>
        <end position="4904"/>
    </location>
</feature>
<evidence type="ECO:0000256" key="1">
    <source>
        <dbReference type="ARBA" id="ARBA00022786"/>
    </source>
</evidence>
<dbReference type="Proteomes" id="UP000325113">
    <property type="component" value="Unassembled WGS sequence"/>
</dbReference>
<feature type="compositionally biased region" description="Low complexity" evidence="3">
    <location>
        <begin position="1893"/>
        <end position="1910"/>
    </location>
</feature>
<accession>A0A5A8D3G1</accession>
<feature type="compositionally biased region" description="Low complexity" evidence="3">
    <location>
        <begin position="2987"/>
        <end position="3005"/>
    </location>
</feature>
<feature type="region of interest" description="Disordered" evidence="3">
    <location>
        <begin position="4880"/>
        <end position="4905"/>
    </location>
</feature>
<dbReference type="SMART" id="SM00119">
    <property type="entry name" value="HECTc"/>
    <property type="match status" value="1"/>
</dbReference>
<dbReference type="GO" id="GO:0004842">
    <property type="term" value="F:ubiquitin-protein transferase activity"/>
    <property type="evidence" value="ECO:0007669"/>
    <property type="project" value="InterPro"/>
</dbReference>
<dbReference type="InterPro" id="IPR013320">
    <property type="entry name" value="ConA-like_dom_sf"/>
</dbReference>
<dbReference type="InterPro" id="IPR043136">
    <property type="entry name" value="B30.2/SPRY_sf"/>
</dbReference>
<dbReference type="Gene3D" id="2.60.120.920">
    <property type="match status" value="1"/>
</dbReference>
<evidence type="ECO:0000313" key="5">
    <source>
        <dbReference type="EMBL" id="KAA0158800.1"/>
    </source>
</evidence>
<feature type="region of interest" description="Disordered" evidence="3">
    <location>
        <begin position="3772"/>
        <end position="3792"/>
    </location>
</feature>
<dbReference type="SUPFAM" id="SSF56204">
    <property type="entry name" value="Hect, E3 ligase catalytic domain"/>
    <property type="match status" value="1"/>
</dbReference>
<feature type="compositionally biased region" description="Low complexity" evidence="3">
    <location>
        <begin position="3140"/>
        <end position="3164"/>
    </location>
</feature>
<dbReference type="Gene3D" id="3.30.2160.10">
    <property type="entry name" value="Hect, E3 ligase catalytic domain"/>
    <property type="match status" value="1"/>
</dbReference>
<dbReference type="Gene3D" id="3.90.1750.10">
    <property type="entry name" value="Hect, E3 ligase catalytic domains"/>
    <property type="match status" value="1"/>
</dbReference>
<feature type="compositionally biased region" description="Low complexity" evidence="3">
    <location>
        <begin position="4372"/>
        <end position="4384"/>
    </location>
</feature>
<feature type="region of interest" description="Disordered" evidence="3">
    <location>
        <begin position="2228"/>
        <end position="2247"/>
    </location>
</feature>
<feature type="region of interest" description="Disordered" evidence="3">
    <location>
        <begin position="1551"/>
        <end position="1581"/>
    </location>
</feature>
<feature type="compositionally biased region" description="Low complexity" evidence="3">
    <location>
        <begin position="4697"/>
        <end position="4711"/>
    </location>
</feature>
<feature type="region of interest" description="Disordered" evidence="3">
    <location>
        <begin position="2986"/>
        <end position="3010"/>
    </location>
</feature>
<dbReference type="PANTHER" id="PTHR46654">
    <property type="entry name" value="E3 UBIQUITIN-PROTEIN LIGASE HECTD3"/>
    <property type="match status" value="1"/>
</dbReference>
<dbReference type="InterPro" id="IPR042469">
    <property type="entry name" value="HECTD3"/>
</dbReference>
<feature type="region of interest" description="Disordered" evidence="3">
    <location>
        <begin position="1729"/>
        <end position="1748"/>
    </location>
</feature>
<feature type="region of interest" description="Disordered" evidence="3">
    <location>
        <begin position="2658"/>
        <end position="2690"/>
    </location>
</feature>
<gene>
    <name evidence="5" type="ORF">FNF31_05211</name>
</gene>